<keyword evidence="14" id="KW-1185">Reference proteome</keyword>
<dbReference type="InterPro" id="IPR016039">
    <property type="entry name" value="Thiolase-like"/>
</dbReference>
<dbReference type="Gene3D" id="3.40.50.720">
    <property type="entry name" value="NAD(P)-binding Rossmann-like Domain"/>
    <property type="match status" value="2"/>
</dbReference>
<keyword evidence="8" id="KW-0012">Acyltransferase</keyword>
<dbReference type="InterPro" id="IPR016035">
    <property type="entry name" value="Acyl_Trfase/lysoPLipase"/>
</dbReference>
<evidence type="ECO:0000259" key="10">
    <source>
        <dbReference type="PROSITE" id="PS50075"/>
    </source>
</evidence>
<dbReference type="InterPro" id="IPR036736">
    <property type="entry name" value="ACP-like_sf"/>
</dbReference>
<dbReference type="InterPro" id="IPR014031">
    <property type="entry name" value="Ketoacyl_synth_C"/>
</dbReference>
<feature type="region of interest" description="N-terminal hotdog fold" evidence="9">
    <location>
        <begin position="964"/>
        <end position="1102"/>
    </location>
</feature>
<dbReference type="InterPro" id="IPR042104">
    <property type="entry name" value="PKS_dehydratase_sf"/>
</dbReference>
<evidence type="ECO:0000313" key="13">
    <source>
        <dbReference type="EMBL" id="KAK5994046.1"/>
    </source>
</evidence>
<dbReference type="InterPro" id="IPR013968">
    <property type="entry name" value="PKS_KR"/>
</dbReference>
<dbReference type="Pfam" id="PF02801">
    <property type="entry name" value="Ketoacyl-synt_C"/>
    <property type="match status" value="1"/>
</dbReference>
<dbReference type="InterPro" id="IPR001227">
    <property type="entry name" value="Ac_transferase_dom_sf"/>
</dbReference>
<dbReference type="SMART" id="SM00825">
    <property type="entry name" value="PKS_KS"/>
    <property type="match status" value="1"/>
</dbReference>
<dbReference type="SMART" id="SM00827">
    <property type="entry name" value="PKS_AT"/>
    <property type="match status" value="1"/>
</dbReference>
<dbReference type="Gene3D" id="1.10.1200.10">
    <property type="entry name" value="ACP-like"/>
    <property type="match status" value="1"/>
</dbReference>
<dbReference type="SUPFAM" id="SSF55048">
    <property type="entry name" value="Probable ACP-binding domain of malonyl-CoA ACP transacylase"/>
    <property type="match status" value="1"/>
</dbReference>
<dbReference type="SMART" id="SM00829">
    <property type="entry name" value="PKS_ER"/>
    <property type="match status" value="1"/>
</dbReference>
<dbReference type="InterPro" id="IPR049552">
    <property type="entry name" value="PKS_DH_N"/>
</dbReference>
<evidence type="ECO:0000256" key="7">
    <source>
        <dbReference type="ARBA" id="ARBA00023268"/>
    </source>
</evidence>
<dbReference type="SMART" id="SM00822">
    <property type="entry name" value="PKS_KR"/>
    <property type="match status" value="1"/>
</dbReference>
<dbReference type="Gene3D" id="3.10.129.110">
    <property type="entry name" value="Polyketide synthase dehydratase"/>
    <property type="match status" value="1"/>
</dbReference>
<dbReference type="CDD" id="cd05195">
    <property type="entry name" value="enoyl_red"/>
    <property type="match status" value="1"/>
</dbReference>
<evidence type="ECO:0000256" key="8">
    <source>
        <dbReference type="ARBA" id="ARBA00023315"/>
    </source>
</evidence>
<comment type="pathway">
    <text evidence="1">Secondary metabolite biosynthesis.</text>
</comment>
<evidence type="ECO:0000256" key="6">
    <source>
        <dbReference type="ARBA" id="ARBA00023002"/>
    </source>
</evidence>
<evidence type="ECO:0000259" key="12">
    <source>
        <dbReference type="PROSITE" id="PS52019"/>
    </source>
</evidence>
<dbReference type="InterPro" id="IPR050091">
    <property type="entry name" value="PKS_NRPS_Biosynth_Enz"/>
</dbReference>
<dbReference type="InterPro" id="IPR011032">
    <property type="entry name" value="GroES-like_sf"/>
</dbReference>
<dbReference type="SUPFAM" id="SSF47336">
    <property type="entry name" value="ACP-like"/>
    <property type="match status" value="1"/>
</dbReference>
<dbReference type="InterPro" id="IPR020841">
    <property type="entry name" value="PKS_Beta-ketoAc_synthase_dom"/>
</dbReference>
<dbReference type="SMART" id="SM00823">
    <property type="entry name" value="PKS_PP"/>
    <property type="match status" value="1"/>
</dbReference>
<dbReference type="Gene3D" id="3.40.47.10">
    <property type="match status" value="1"/>
</dbReference>
<dbReference type="SUPFAM" id="SSF53335">
    <property type="entry name" value="S-adenosyl-L-methionine-dependent methyltransferases"/>
    <property type="match status" value="1"/>
</dbReference>
<dbReference type="Pfam" id="PF14765">
    <property type="entry name" value="PS-DH"/>
    <property type="match status" value="1"/>
</dbReference>
<feature type="domain" description="Carrier" evidence="10">
    <location>
        <begin position="2446"/>
        <end position="2523"/>
    </location>
</feature>
<evidence type="ECO:0000256" key="5">
    <source>
        <dbReference type="ARBA" id="ARBA00022857"/>
    </source>
</evidence>
<feature type="domain" description="PKS/mFAS DH" evidence="12">
    <location>
        <begin position="964"/>
        <end position="1281"/>
    </location>
</feature>
<dbReference type="InterPro" id="IPR020806">
    <property type="entry name" value="PKS_PP-bd"/>
</dbReference>
<dbReference type="InterPro" id="IPR057326">
    <property type="entry name" value="KR_dom"/>
</dbReference>
<accession>A0ABR0SPE1</accession>
<dbReference type="InterPro" id="IPR016036">
    <property type="entry name" value="Malonyl_transacylase_ACP-bd"/>
</dbReference>
<evidence type="ECO:0000256" key="1">
    <source>
        <dbReference type="ARBA" id="ARBA00005179"/>
    </source>
</evidence>
<dbReference type="CDD" id="cd00833">
    <property type="entry name" value="PKS"/>
    <property type="match status" value="1"/>
</dbReference>
<evidence type="ECO:0000256" key="4">
    <source>
        <dbReference type="ARBA" id="ARBA00022679"/>
    </source>
</evidence>
<keyword evidence="3" id="KW-0597">Phosphoprotein</keyword>
<keyword evidence="7" id="KW-0511">Multifunctional enzyme</keyword>
<dbReference type="Pfam" id="PF21089">
    <property type="entry name" value="PKS_DH_N"/>
    <property type="match status" value="1"/>
</dbReference>
<dbReference type="PANTHER" id="PTHR43775:SF29">
    <property type="entry name" value="ASPERFURANONE POLYKETIDE SYNTHASE AFOG-RELATED"/>
    <property type="match status" value="1"/>
</dbReference>
<dbReference type="CDD" id="cd02440">
    <property type="entry name" value="AdoMet_MTases"/>
    <property type="match status" value="1"/>
</dbReference>
<name>A0ABR0SPE1_9HYPO</name>
<dbReference type="PROSITE" id="PS52019">
    <property type="entry name" value="PKS_MFAS_DH"/>
    <property type="match status" value="1"/>
</dbReference>
<dbReference type="SUPFAM" id="SSF51735">
    <property type="entry name" value="NAD(P)-binding Rossmann-fold domains"/>
    <property type="match status" value="2"/>
</dbReference>
<dbReference type="InterPro" id="IPR020843">
    <property type="entry name" value="ER"/>
</dbReference>
<proteinExistence type="predicted"/>
<dbReference type="InterPro" id="IPR029063">
    <property type="entry name" value="SAM-dependent_MTases_sf"/>
</dbReference>
<dbReference type="PROSITE" id="PS52004">
    <property type="entry name" value="KS3_2"/>
    <property type="match status" value="1"/>
</dbReference>
<dbReference type="Gene3D" id="3.40.366.10">
    <property type="entry name" value="Malonyl-Coenzyme A Acyl Carrier Protein, domain 2"/>
    <property type="match status" value="1"/>
</dbReference>
<evidence type="ECO:0000313" key="14">
    <source>
        <dbReference type="Proteomes" id="UP001338125"/>
    </source>
</evidence>
<dbReference type="PROSITE" id="PS50075">
    <property type="entry name" value="CARRIER"/>
    <property type="match status" value="1"/>
</dbReference>
<dbReference type="Gene3D" id="3.40.50.150">
    <property type="entry name" value="Vaccinia Virus protein VP39"/>
    <property type="match status" value="1"/>
</dbReference>
<keyword evidence="2" id="KW-0596">Phosphopantetheine</keyword>
<dbReference type="InterPro" id="IPR009081">
    <property type="entry name" value="PP-bd_ACP"/>
</dbReference>
<comment type="caution">
    <text evidence="13">The sequence shown here is derived from an EMBL/GenBank/DDBJ whole genome shotgun (WGS) entry which is preliminary data.</text>
</comment>
<dbReference type="EMBL" id="JAVFKD010000012">
    <property type="protein sequence ID" value="KAK5994046.1"/>
    <property type="molecule type" value="Genomic_DNA"/>
</dbReference>
<dbReference type="Proteomes" id="UP001338125">
    <property type="component" value="Unassembled WGS sequence"/>
</dbReference>
<dbReference type="InterPro" id="IPR020807">
    <property type="entry name" value="PKS_DH"/>
</dbReference>
<dbReference type="InterPro" id="IPR014030">
    <property type="entry name" value="Ketoacyl_synth_N"/>
</dbReference>
<dbReference type="InterPro" id="IPR049900">
    <property type="entry name" value="PKS_mFAS_DH"/>
</dbReference>
<dbReference type="InterPro" id="IPR056501">
    <property type="entry name" value="NAD-bd_HRPKS_sdrA"/>
</dbReference>
<dbReference type="InterPro" id="IPR014043">
    <property type="entry name" value="Acyl_transferase_dom"/>
</dbReference>
<dbReference type="SUPFAM" id="SSF53901">
    <property type="entry name" value="Thiolase-like"/>
    <property type="match status" value="1"/>
</dbReference>
<dbReference type="PANTHER" id="PTHR43775">
    <property type="entry name" value="FATTY ACID SYNTHASE"/>
    <property type="match status" value="1"/>
</dbReference>
<dbReference type="InterPro" id="IPR049551">
    <property type="entry name" value="PKS_DH_C"/>
</dbReference>
<evidence type="ECO:0000256" key="9">
    <source>
        <dbReference type="PROSITE-ProRule" id="PRU01363"/>
    </source>
</evidence>
<dbReference type="Pfam" id="PF22621">
    <property type="entry name" value="CurL-like_PKS_C"/>
    <property type="match status" value="1"/>
</dbReference>
<protein>
    <submittedName>
        <fullName evidence="13">Squalestatin tetraketide synthase</fullName>
    </submittedName>
</protein>
<dbReference type="InterPro" id="IPR013217">
    <property type="entry name" value="Methyltransf_12"/>
</dbReference>
<dbReference type="SUPFAM" id="SSF50129">
    <property type="entry name" value="GroES-like"/>
    <property type="match status" value="1"/>
</dbReference>
<dbReference type="InterPro" id="IPR036291">
    <property type="entry name" value="NAD(P)-bd_dom_sf"/>
</dbReference>
<reference evidence="13 14" key="1">
    <citation type="submission" date="2024-01" db="EMBL/GenBank/DDBJ databases">
        <title>Complete genome of Cladobotryum mycophilum ATHUM6906.</title>
        <authorList>
            <person name="Christinaki A.C."/>
            <person name="Myridakis A.I."/>
            <person name="Kouvelis V.N."/>
        </authorList>
    </citation>
    <scope>NUCLEOTIDE SEQUENCE [LARGE SCALE GENOMIC DNA]</scope>
    <source>
        <strain evidence="13 14">ATHUM6906</strain>
    </source>
</reference>
<evidence type="ECO:0000256" key="2">
    <source>
        <dbReference type="ARBA" id="ARBA00022450"/>
    </source>
</evidence>
<organism evidence="13 14">
    <name type="scientific">Cladobotryum mycophilum</name>
    <dbReference type="NCBI Taxonomy" id="491253"/>
    <lineage>
        <taxon>Eukaryota</taxon>
        <taxon>Fungi</taxon>
        <taxon>Dikarya</taxon>
        <taxon>Ascomycota</taxon>
        <taxon>Pezizomycotina</taxon>
        <taxon>Sordariomycetes</taxon>
        <taxon>Hypocreomycetidae</taxon>
        <taxon>Hypocreales</taxon>
        <taxon>Hypocreaceae</taxon>
        <taxon>Cladobotryum</taxon>
    </lineage>
</organism>
<dbReference type="Gene3D" id="3.90.180.10">
    <property type="entry name" value="Medium-chain alcohol dehydrogenases, catalytic domain"/>
    <property type="match status" value="1"/>
</dbReference>
<sequence>MKGSRDRLADGVDASARPIAVVGIACRFSGDASNEDGLWQLLSTGQTTWSENVKSRFNIDAFWHPHAQLAGSVNCRGFHMLEQDPAVFDNEFFGISGVEAKAIDPQQRLLLEVAYEAFENAGMATNRLEGSNTGVYCAASYLDYDEIQSRDPETSPLYRFTGTGLSMIANRISYVFDLRGPSMTIDTACSSTLVALHEACRALRSGDVEQVLVGGTNLILDPDKLTVISSMQFLSPDGRSYSFDSRANGYGRGEGVAAIILKPLDSAIRDGDSIRGIIRGSAVGASGRTPGITMPSPESQYDTIRRAYETARLDPRETYYVEAHGTGTTAGDGSEITAFSRAFCNERTEKLVVGSIKANIGHTEFASGLAGVIKVLLMLEKGTVVPNPTFASPHSSLELEIRGIRVPTESMQWPSDMVRRASVNASGYGGMNAHVIIEAAPEVNHLLGSAVGINGNMGEVSLSNGITNGTTSVSLGKSTEDTETITSDLCASAKARVFVWTHRRDDGLKAMASEWSRFLTVNGQELSLSDLAFTLNSRRTLFEKRTTTVASDIQGLLQGLGMIESGAQRSSSPSPGLKLCFVFTGQGAQWAGMGLGLIHRYPVFAQSMQMAEACLLRLGATWRLIEELSKPKYISRVNEAEIAQPCCTAIQIALVDLLSSWDVQPELVCGHSSGEISAAYSAGVLTASDALKVAYFRGKSIQYLKKMAPHLQGAMLAVGLSSIEVTKYLVPFEGGVSIACINSPSNVTLSGDATAIRQVSAVLEADKVFHRKLVVEVAYHSYHMAVAEQFYQSAIEGIKPGKIKDSIRMVSSVTVQDIQGPELDATYWTRNLLSPVRFSDALGKALRPKEGDSSTPKAIVAEIGPHAALKRPITQVLEALTLRQSVSYLSCLVRNQDAQTSILSFAGELFTRGLTIDLNQANSLDEDKAKVLTSLPAYIWNHQNVHWNESRRSEAHRFRAFPRNDLLGSMVVDSISSEPSWRNYIRLPQAPWLEGHCINGQVDFAEAGFIAMVIEALRQQYFASNGDWKKKTIHFKHFVIANRLSIPNDAFGIEVLTQFRPYSPSFAGENSGWQEFKILSMTRRNASIEHCRGQVCILEADRPLRLEPNGPTQQACASEGGDDVNAWTPLEVGKFYEQLSTSGLGYSSCFATLDQILARFGETRCSLVVPDVKASMPSEYQQPHLLHPTTLSGCFQACLPGMRLVKSLPTSHCVTAIGELFISTDIDLQPGETLSVMSRSNAQGSRHHTADLSVAQSGDDNHVIIQAKGVEFSVISTQNQSIQHNDEPLCHQINWMLDPFCSSTQSVLDYCKQGLTYRQQELRKHCEPYCHSLIRQTLSELSDNEQNSVSGYLKFLLDWMKSQDIPETEPLSLSLDEKVGAVGAPGEMLVRLRRHLRNILLGHAGSLSLLLEDDLLSRIYSEDDCLNRCHAQLANYMKLMQFKVPNLRVLEVGGGTGSLTMPLLEALYGEHRDYEATHGTYVFTDISPAFFSNFQAKAQRFEPFMEFRRLDIEQSPTEQGFEPGSFDIIVASNVIHATRDLETTLGNLRGLLKPGGQVAFVELTEPSLRWGILGGGLEGWWLGANEGRTSSPLLQTSQWHELFVKSGFSGVSLEMKDYDSVDEHEVSLMVSHAVVVTQACKKEVTIITGYDTAVANEVRDILLAKSPETDVCLRRLSEVTASNDIMVILLELSESLLMNPSENDWERIRDIVCTASSVLWVTRGGVLTCSEPQRALVTGLSRSLRMEDHDVNFVTLDLDIDTDGTSDARHVAMLYEKIFGSDKSPYLSFEWEFAVRRGEVVVPRLLSNNTVDSWVEDTLSKHHFRQQTMDVEPRRSLGLQVGSAGIFESLYWADHPNHSQPLKPAQIQVRLENISLNARDLMVTTGQLTDDSELLVEGTGTIIKVGGSLKGNTSFAIGDRVCVFNPTGLATISNLDTHQVGIVPESMNPETASAIPLAYSTALFCLRDTARLKTGESILIHSGAGAVGQAAITIAEFLGAREIFVTVGSQEKRQFISDKFSIPLDHIFSSRNLSFRDDILQLTSGRGLMLFSIPSLGRHFLSSGKLELQNLNKNITFSTIDISLVATERPEIFSELIQTSLSLVQDNRIDCIEPIVLKHASEMEEHFRTMQAGDYMGKLVLELNSSLPLKVKPLQPKVAPLRGDGSYLVVGGTGSLGRPIVRHLANLGAKRIITLSRSGGDNPNMPGLIEEMEVLGVDLINVAGNVCDRQSMEDLKALSQKMPIRGVIQGVMALEDTVLRSMTYSQWCDGIRPKAFGTLNLHSELGEDLDFFIMLSSAGTIVGTHGQSNYCAGNALQDAFACRQASLGRPGLSIDVGIVEGITTKDEKLLSFLTSQGLRPHTMEDLLAVLSFAIQNPIAASPSQAQIICGMSQTAHNAESEAIVKQRQDAKFSHILSKVAACITNELKHKEFNVQIALQTSKDPVTAIDATYTGLRQRLAQLLAISEDEIRPDLFLANYGVDSLIMVELRQWIARHLRSKVQMKELMSTLSIIQLCEIIAQRSQLVPGHVSSRLEE</sequence>
<dbReference type="SUPFAM" id="SSF52151">
    <property type="entry name" value="FabD/lysophospholipase-like"/>
    <property type="match status" value="1"/>
</dbReference>
<feature type="region of interest" description="C-terminal hotdog fold" evidence="9">
    <location>
        <begin position="1126"/>
        <end position="1281"/>
    </location>
</feature>
<gene>
    <name evidence="13" type="ORF">PT974_07486</name>
</gene>
<dbReference type="Gene3D" id="3.30.70.3290">
    <property type="match status" value="1"/>
</dbReference>
<keyword evidence="5" id="KW-0521">NADP</keyword>
<dbReference type="CDD" id="cd05274">
    <property type="entry name" value="KR_FAS_SDR_x"/>
    <property type="match status" value="1"/>
</dbReference>
<dbReference type="Pfam" id="PF00698">
    <property type="entry name" value="Acyl_transf_1"/>
    <property type="match status" value="1"/>
</dbReference>
<dbReference type="PROSITE" id="PS00606">
    <property type="entry name" value="KS3_1"/>
    <property type="match status" value="1"/>
</dbReference>
<evidence type="ECO:0000259" key="11">
    <source>
        <dbReference type="PROSITE" id="PS52004"/>
    </source>
</evidence>
<dbReference type="Pfam" id="PF23114">
    <property type="entry name" value="NAD-bd_HRPKS_sdrA"/>
    <property type="match status" value="1"/>
</dbReference>
<dbReference type="Pfam" id="PF08242">
    <property type="entry name" value="Methyltransf_12"/>
    <property type="match status" value="1"/>
</dbReference>
<dbReference type="Pfam" id="PF23297">
    <property type="entry name" value="ACP_SdgA_C"/>
    <property type="match status" value="1"/>
</dbReference>
<feature type="domain" description="Ketosynthase family 3 (KS3)" evidence="11">
    <location>
        <begin position="16"/>
        <end position="439"/>
    </location>
</feature>
<dbReference type="Pfam" id="PF08659">
    <property type="entry name" value="KR"/>
    <property type="match status" value="1"/>
</dbReference>
<dbReference type="SMART" id="SM00826">
    <property type="entry name" value="PKS_DH"/>
    <property type="match status" value="1"/>
</dbReference>
<keyword evidence="6" id="KW-0560">Oxidoreductase</keyword>
<dbReference type="Pfam" id="PF00109">
    <property type="entry name" value="ketoacyl-synt"/>
    <property type="match status" value="1"/>
</dbReference>
<evidence type="ECO:0000256" key="3">
    <source>
        <dbReference type="ARBA" id="ARBA00022553"/>
    </source>
</evidence>
<comment type="caution">
    <text evidence="9">Lacks conserved residue(s) required for the propagation of feature annotation.</text>
</comment>
<keyword evidence="4" id="KW-0808">Transferase</keyword>
<dbReference type="InterPro" id="IPR018201">
    <property type="entry name" value="Ketoacyl_synth_AS"/>
</dbReference>